<gene>
    <name evidence="2" type="ORF">GHA_00034</name>
</gene>
<evidence type="ECO:0000256" key="1">
    <source>
        <dbReference type="SAM" id="SignalP"/>
    </source>
</evidence>
<evidence type="ECO:0000313" key="2">
    <source>
        <dbReference type="EMBL" id="CAB5658060.1"/>
    </source>
</evidence>
<reference evidence="2" key="1">
    <citation type="submission" date="2020-05" db="EMBL/GenBank/DDBJ databases">
        <authorList>
            <person name="Delgado-Blas J."/>
        </authorList>
    </citation>
    <scope>NUCLEOTIDE SEQUENCE</scope>
    <source>
        <strain evidence="2">BB1453</strain>
    </source>
</reference>
<evidence type="ECO:0008006" key="4">
    <source>
        <dbReference type="Google" id="ProtNLM"/>
    </source>
</evidence>
<organism evidence="2 3">
    <name type="scientific">Providencia rettgeri</name>
    <dbReference type="NCBI Taxonomy" id="587"/>
    <lineage>
        <taxon>Bacteria</taxon>
        <taxon>Pseudomonadati</taxon>
        <taxon>Pseudomonadota</taxon>
        <taxon>Gammaproteobacteria</taxon>
        <taxon>Enterobacterales</taxon>
        <taxon>Morganellaceae</taxon>
        <taxon>Providencia</taxon>
    </lineage>
</organism>
<accession>A0A9N8CVW6</accession>
<feature type="signal peptide" evidence="1">
    <location>
        <begin position="1"/>
        <end position="23"/>
    </location>
</feature>
<protein>
    <recommendedName>
        <fullName evidence="4">Nuclear transport factor 2 family protein</fullName>
    </recommendedName>
</protein>
<dbReference type="Proteomes" id="UP000834611">
    <property type="component" value="Unassembled WGS sequence"/>
</dbReference>
<keyword evidence="1" id="KW-0732">Signal</keyword>
<dbReference type="AlphaFoldDB" id="A0A9N8CVW6"/>
<sequence length="339" mass="38568">MKLSNLLCMTTILILGNMSMSYADDNDFLIRTSVDMKYAFCDVKTNGVSGTNNRSGLVSGGLGFGTTSTNSMIMMRNGENTISIEMASPNWFSTKEVPKDKLNQFNPNAKCEITVNKITDNGDIIPLTTLLVKINEKGEPEAYQGDALDRHVEKKLIQAPNTEKVHQNRIRQNIRPNEYPHDMTVFQFNKKINVMGVPEWEWVNAERYQDTPEQRKLLQDAYLELWAAFNQKDLSKIKHILAPSLKTWVETTGGTIDEQLESREIAADFNQKAFAMIPITWDNFEPLVMNDGKMVKLVYKEDFDYSPISYSYFNDANRKIIGVHSPIFSLVNGKFIPVI</sequence>
<name>A0A9N8CVW6_PRORE</name>
<proteinExistence type="predicted"/>
<comment type="caution">
    <text evidence="2">The sequence shown here is derived from an EMBL/GenBank/DDBJ whole genome shotgun (WGS) entry which is preliminary data.</text>
</comment>
<feature type="chain" id="PRO_5040357208" description="Nuclear transport factor 2 family protein" evidence="1">
    <location>
        <begin position="24"/>
        <end position="339"/>
    </location>
</feature>
<evidence type="ECO:0000313" key="3">
    <source>
        <dbReference type="Proteomes" id="UP000834611"/>
    </source>
</evidence>
<dbReference type="EMBL" id="CAHPSF010000001">
    <property type="protein sequence ID" value="CAB5658060.1"/>
    <property type="molecule type" value="Genomic_DNA"/>
</dbReference>